<name>A0A918KF80_9PROT</name>
<dbReference type="InterPro" id="IPR003742">
    <property type="entry name" value="RlmH-like"/>
</dbReference>
<proteinExistence type="inferred from homology"/>
<protein>
    <recommendedName>
        <fullName evidence="5">Ribosomal RNA large subunit methyltransferase H</fullName>
        <ecNumber evidence="5">2.1.1.177</ecNumber>
    </recommendedName>
    <alternativeName>
        <fullName evidence="5">23S rRNA (pseudouridine1915-N3)-methyltransferase</fullName>
    </alternativeName>
    <alternativeName>
        <fullName evidence="5">23S rRNA m3Psi1915 methyltransferase</fullName>
    </alternativeName>
    <alternativeName>
        <fullName evidence="5">rRNA (pseudouridine-N3-)-methyltransferase RlmH</fullName>
    </alternativeName>
</protein>
<dbReference type="InterPro" id="IPR029028">
    <property type="entry name" value="Alpha/beta_knot_MTases"/>
</dbReference>
<feature type="binding site" evidence="5">
    <location>
        <position position="72"/>
    </location>
    <ligand>
        <name>S-adenosyl-L-methionine</name>
        <dbReference type="ChEBI" id="CHEBI:59789"/>
    </ligand>
</feature>
<dbReference type="Pfam" id="PF02590">
    <property type="entry name" value="SPOUT_MTase"/>
    <property type="match status" value="1"/>
</dbReference>
<keyword evidence="5" id="KW-0698">rRNA processing</keyword>
<dbReference type="EC" id="2.1.1.177" evidence="5"/>
<feature type="binding site" evidence="5">
    <location>
        <position position="104"/>
    </location>
    <ligand>
        <name>S-adenosyl-L-methionine</name>
        <dbReference type="ChEBI" id="CHEBI:59789"/>
    </ligand>
</feature>
<dbReference type="GO" id="GO:0070038">
    <property type="term" value="F:rRNA (pseudouridine-N3-)-methyltransferase activity"/>
    <property type="evidence" value="ECO:0007669"/>
    <property type="project" value="UniProtKB-UniRule"/>
</dbReference>
<dbReference type="PANTHER" id="PTHR33603:SF1">
    <property type="entry name" value="RIBOSOMAL RNA LARGE SUBUNIT METHYLTRANSFERASE H"/>
    <property type="match status" value="1"/>
</dbReference>
<dbReference type="InterPro" id="IPR029026">
    <property type="entry name" value="tRNA_m1G_MTases_N"/>
</dbReference>
<evidence type="ECO:0000256" key="4">
    <source>
        <dbReference type="ARBA" id="ARBA00038303"/>
    </source>
</evidence>
<dbReference type="HAMAP" id="MF_00658">
    <property type="entry name" value="23SrRNA_methyltr_H"/>
    <property type="match status" value="1"/>
</dbReference>
<dbReference type="EMBL" id="BMYV01000001">
    <property type="protein sequence ID" value="GGX61247.1"/>
    <property type="molecule type" value="Genomic_DNA"/>
</dbReference>
<comment type="similarity">
    <text evidence="4 5">Belongs to the RNA methyltransferase RlmH family.</text>
</comment>
<organism evidence="6 7">
    <name type="scientific">Litorimonas cladophorae</name>
    <dbReference type="NCBI Taxonomy" id="1220491"/>
    <lineage>
        <taxon>Bacteria</taxon>
        <taxon>Pseudomonadati</taxon>
        <taxon>Pseudomonadota</taxon>
        <taxon>Alphaproteobacteria</taxon>
        <taxon>Maricaulales</taxon>
        <taxon>Robiginitomaculaceae</taxon>
    </lineage>
</organism>
<keyword evidence="1 5" id="KW-0489">Methyltransferase</keyword>
<dbReference type="CDD" id="cd18081">
    <property type="entry name" value="RlmH-like"/>
    <property type="match status" value="1"/>
</dbReference>
<evidence type="ECO:0000313" key="6">
    <source>
        <dbReference type="EMBL" id="GGX61247.1"/>
    </source>
</evidence>
<keyword evidence="3 5" id="KW-0949">S-adenosyl-L-methionine</keyword>
<gene>
    <name evidence="5 6" type="primary">rlmH</name>
    <name evidence="6" type="ORF">GCM10011309_08960</name>
</gene>
<comment type="subcellular location">
    <subcellularLocation>
        <location evidence="5">Cytoplasm</location>
    </subcellularLocation>
</comment>
<dbReference type="Proteomes" id="UP000600865">
    <property type="component" value="Unassembled WGS sequence"/>
</dbReference>
<evidence type="ECO:0000256" key="2">
    <source>
        <dbReference type="ARBA" id="ARBA00022679"/>
    </source>
</evidence>
<sequence>MKIILRAGNVLRNGPEKILIDDYIARAKGLARGTGFLSVEEQGIELKGQNDRSAETAKLLSGIGTSDELILLDERGKSPSSREIAKHFARLRDDSVGACYILIGGADGFEPSMVKEMRPGRITKWSFGAQTWPHKMVRVMAAEQIYRSLSILAGTPYHRD</sequence>
<comment type="caution">
    <text evidence="5">Lacks conserved residue(s) required for the propagation of feature annotation.</text>
</comment>
<evidence type="ECO:0000256" key="3">
    <source>
        <dbReference type="ARBA" id="ARBA00022691"/>
    </source>
</evidence>
<evidence type="ECO:0000313" key="7">
    <source>
        <dbReference type="Proteomes" id="UP000600865"/>
    </source>
</evidence>
<reference evidence="6 7" key="1">
    <citation type="journal article" date="2014" name="Int. J. Syst. Evol. Microbiol.">
        <title>Complete genome sequence of Corynebacterium casei LMG S-19264T (=DSM 44701T), isolated from a smear-ripened cheese.</title>
        <authorList>
            <consortium name="US DOE Joint Genome Institute (JGI-PGF)"/>
            <person name="Walter F."/>
            <person name="Albersmeier A."/>
            <person name="Kalinowski J."/>
            <person name="Ruckert C."/>
        </authorList>
    </citation>
    <scope>NUCLEOTIDE SEQUENCE [LARGE SCALE GENOMIC DNA]</scope>
    <source>
        <strain evidence="6 7">KCTC 23968</strain>
    </source>
</reference>
<dbReference type="RefSeq" id="WP_189581861.1">
    <property type="nucleotide sequence ID" value="NZ_BMYV01000001.1"/>
</dbReference>
<evidence type="ECO:0000256" key="1">
    <source>
        <dbReference type="ARBA" id="ARBA00022603"/>
    </source>
</evidence>
<evidence type="ECO:0000256" key="5">
    <source>
        <dbReference type="HAMAP-Rule" id="MF_00658"/>
    </source>
</evidence>
<dbReference type="AlphaFoldDB" id="A0A918KF80"/>
<keyword evidence="7" id="KW-1185">Reference proteome</keyword>
<comment type="caution">
    <text evidence="6">The sequence shown here is derived from an EMBL/GenBank/DDBJ whole genome shotgun (WGS) entry which is preliminary data.</text>
</comment>
<dbReference type="GO" id="GO:0005737">
    <property type="term" value="C:cytoplasm"/>
    <property type="evidence" value="ECO:0007669"/>
    <property type="project" value="UniProtKB-SubCell"/>
</dbReference>
<keyword evidence="5" id="KW-0963">Cytoplasm</keyword>
<accession>A0A918KF80</accession>
<comment type="catalytic activity">
    <reaction evidence="5">
        <text>pseudouridine(1915) in 23S rRNA + S-adenosyl-L-methionine = N(3)-methylpseudouridine(1915) in 23S rRNA + S-adenosyl-L-homocysteine + H(+)</text>
        <dbReference type="Rhea" id="RHEA:42752"/>
        <dbReference type="Rhea" id="RHEA-COMP:10221"/>
        <dbReference type="Rhea" id="RHEA-COMP:10222"/>
        <dbReference type="ChEBI" id="CHEBI:15378"/>
        <dbReference type="ChEBI" id="CHEBI:57856"/>
        <dbReference type="ChEBI" id="CHEBI:59789"/>
        <dbReference type="ChEBI" id="CHEBI:65314"/>
        <dbReference type="ChEBI" id="CHEBI:74486"/>
        <dbReference type="EC" id="2.1.1.177"/>
    </reaction>
</comment>
<dbReference type="PANTHER" id="PTHR33603">
    <property type="entry name" value="METHYLTRANSFERASE"/>
    <property type="match status" value="1"/>
</dbReference>
<dbReference type="PIRSF" id="PIRSF004505">
    <property type="entry name" value="MT_bac"/>
    <property type="match status" value="1"/>
</dbReference>
<dbReference type="Gene3D" id="3.40.1280.10">
    <property type="match status" value="1"/>
</dbReference>
<comment type="function">
    <text evidence="5">Specifically methylates the pseudouridine at position 1915 (m3Psi1915) in 23S rRNA.</text>
</comment>
<comment type="subunit">
    <text evidence="5">Homodimer.</text>
</comment>
<keyword evidence="2 5" id="KW-0808">Transferase</keyword>
<dbReference type="SUPFAM" id="SSF75217">
    <property type="entry name" value="alpha/beta knot"/>
    <property type="match status" value="1"/>
</dbReference>